<dbReference type="AlphaFoldDB" id="A0A3S4ZWY7"/>
<comment type="caution">
    <text evidence="1">The sequence shown here is derived from an EMBL/GenBank/DDBJ whole genome shotgun (WGS) entry which is preliminary data.</text>
</comment>
<dbReference type="Proteomes" id="UP000784294">
    <property type="component" value="Unassembled WGS sequence"/>
</dbReference>
<proteinExistence type="predicted"/>
<organism evidence="1 2">
    <name type="scientific">Protopolystoma xenopodis</name>
    <dbReference type="NCBI Taxonomy" id="117903"/>
    <lineage>
        <taxon>Eukaryota</taxon>
        <taxon>Metazoa</taxon>
        <taxon>Spiralia</taxon>
        <taxon>Lophotrochozoa</taxon>
        <taxon>Platyhelminthes</taxon>
        <taxon>Monogenea</taxon>
        <taxon>Polyopisthocotylea</taxon>
        <taxon>Polystomatidea</taxon>
        <taxon>Polystomatidae</taxon>
        <taxon>Protopolystoma</taxon>
    </lineage>
</organism>
<name>A0A3S4ZWY7_9PLAT</name>
<protein>
    <submittedName>
        <fullName evidence="1">Uncharacterized protein</fullName>
    </submittedName>
</protein>
<dbReference type="EMBL" id="CAAALY010005734">
    <property type="protein sequence ID" value="VEL09202.1"/>
    <property type="molecule type" value="Genomic_DNA"/>
</dbReference>
<reference evidence="1" key="1">
    <citation type="submission" date="2018-11" db="EMBL/GenBank/DDBJ databases">
        <authorList>
            <consortium name="Pathogen Informatics"/>
        </authorList>
    </citation>
    <scope>NUCLEOTIDE SEQUENCE</scope>
</reference>
<evidence type="ECO:0000313" key="1">
    <source>
        <dbReference type="EMBL" id="VEL09202.1"/>
    </source>
</evidence>
<sequence length="68" mass="7672">MRSGTRCHHKKLIGHRAHCPPNRLTNRRALCPRQPFSAFKSALLLRQAWPSLPQPSLPSGEVTGMYIP</sequence>
<keyword evidence="2" id="KW-1185">Reference proteome</keyword>
<gene>
    <name evidence="1" type="ORF">PXEA_LOCUS2642</name>
</gene>
<evidence type="ECO:0000313" key="2">
    <source>
        <dbReference type="Proteomes" id="UP000784294"/>
    </source>
</evidence>
<accession>A0A3S4ZWY7</accession>